<proteinExistence type="predicted"/>
<dbReference type="PANTHER" id="PTHR37984">
    <property type="entry name" value="PROTEIN CBG26694"/>
    <property type="match status" value="1"/>
</dbReference>
<organism evidence="2 3">
    <name type="scientific">Cajanus cajan</name>
    <name type="common">Pigeon pea</name>
    <name type="synonym">Cajanus indicus</name>
    <dbReference type="NCBI Taxonomy" id="3821"/>
    <lineage>
        <taxon>Eukaryota</taxon>
        <taxon>Viridiplantae</taxon>
        <taxon>Streptophyta</taxon>
        <taxon>Embryophyta</taxon>
        <taxon>Tracheophyta</taxon>
        <taxon>Spermatophyta</taxon>
        <taxon>Magnoliopsida</taxon>
        <taxon>eudicotyledons</taxon>
        <taxon>Gunneridae</taxon>
        <taxon>Pentapetalae</taxon>
        <taxon>rosids</taxon>
        <taxon>fabids</taxon>
        <taxon>Fabales</taxon>
        <taxon>Fabaceae</taxon>
        <taxon>Papilionoideae</taxon>
        <taxon>50 kb inversion clade</taxon>
        <taxon>NPAAA clade</taxon>
        <taxon>indigoferoid/millettioid clade</taxon>
        <taxon>Phaseoleae</taxon>
        <taxon>Cajanus</taxon>
    </lineage>
</organism>
<dbReference type="AlphaFoldDB" id="A0A151SR56"/>
<reference evidence="2 3" key="1">
    <citation type="journal article" date="2012" name="Nat. Biotechnol.">
        <title>Draft genome sequence of pigeonpea (Cajanus cajan), an orphan legume crop of resource-poor farmers.</title>
        <authorList>
            <person name="Varshney R.K."/>
            <person name="Chen W."/>
            <person name="Li Y."/>
            <person name="Bharti A.K."/>
            <person name="Saxena R.K."/>
            <person name="Schlueter J.A."/>
            <person name="Donoghue M.T."/>
            <person name="Azam S."/>
            <person name="Fan G."/>
            <person name="Whaley A.M."/>
            <person name="Farmer A.D."/>
            <person name="Sheridan J."/>
            <person name="Iwata A."/>
            <person name="Tuteja R."/>
            <person name="Penmetsa R.V."/>
            <person name="Wu W."/>
            <person name="Upadhyaya H.D."/>
            <person name="Yang S.P."/>
            <person name="Shah T."/>
            <person name="Saxena K.B."/>
            <person name="Michael T."/>
            <person name="McCombie W.R."/>
            <person name="Yang B."/>
            <person name="Zhang G."/>
            <person name="Yang H."/>
            <person name="Wang J."/>
            <person name="Spillane C."/>
            <person name="Cook D.R."/>
            <person name="May G.D."/>
            <person name="Xu X."/>
            <person name="Jackson S.A."/>
        </authorList>
    </citation>
    <scope>NUCLEOTIDE SEQUENCE [LARGE SCALE GENOMIC DNA]</scope>
    <source>
        <strain evidence="3">cv. Asha</strain>
    </source>
</reference>
<sequence length="186" mass="21292">MQFVKRCLLCQRHGNLIHASAEELHSISSPWPFAMWGMDILEPFLIAKGQCKFLLVAVDYFTKWGEVEPLANITAANVQNFLWKNIITRFDIPYALVTDNGLQFTDQKLNRFIQDLGIKHQFTSVEHPQSNGQVEAANKVILMELKKRLGDAKGAWAEELLEVLWAYRCTPSVHNKGNPFSANVWY</sequence>
<dbReference type="GO" id="GO:0003676">
    <property type="term" value="F:nucleic acid binding"/>
    <property type="evidence" value="ECO:0007669"/>
    <property type="project" value="InterPro"/>
</dbReference>
<dbReference type="PROSITE" id="PS50994">
    <property type="entry name" value="INTEGRASE"/>
    <property type="match status" value="1"/>
</dbReference>
<evidence type="ECO:0000259" key="1">
    <source>
        <dbReference type="PROSITE" id="PS50994"/>
    </source>
</evidence>
<protein>
    <submittedName>
        <fullName evidence="2">Transposon Ty3-I Gag-Pol polyprotein</fullName>
    </submittedName>
</protein>
<evidence type="ECO:0000313" key="2">
    <source>
        <dbReference type="EMBL" id="KYP57314.1"/>
    </source>
</evidence>
<evidence type="ECO:0000313" key="3">
    <source>
        <dbReference type="Proteomes" id="UP000075243"/>
    </source>
</evidence>
<keyword evidence="3" id="KW-1185">Reference proteome</keyword>
<gene>
    <name evidence="2" type="ORF">KK1_003573</name>
</gene>
<dbReference type="PANTHER" id="PTHR37984:SF5">
    <property type="entry name" value="PROTEIN NYNRIN-LIKE"/>
    <property type="match status" value="1"/>
</dbReference>
<dbReference type="Gramene" id="C.cajan_03494.t">
    <property type="protein sequence ID" value="C.cajan_03494.t.cds1"/>
    <property type="gene ID" value="C.cajan_03494"/>
</dbReference>
<dbReference type="Gene3D" id="3.30.420.10">
    <property type="entry name" value="Ribonuclease H-like superfamily/Ribonuclease H"/>
    <property type="match status" value="1"/>
</dbReference>
<name>A0A151SR56_CAJCA</name>
<feature type="domain" description="Integrase catalytic" evidence="1">
    <location>
        <begin position="26"/>
        <end position="186"/>
    </location>
</feature>
<dbReference type="Pfam" id="PF00665">
    <property type="entry name" value="rve"/>
    <property type="match status" value="1"/>
</dbReference>
<dbReference type="InterPro" id="IPR012337">
    <property type="entry name" value="RNaseH-like_sf"/>
</dbReference>
<dbReference type="EMBL" id="CM003613">
    <property type="protein sequence ID" value="KYP57314.1"/>
    <property type="molecule type" value="Genomic_DNA"/>
</dbReference>
<dbReference type="InterPro" id="IPR001584">
    <property type="entry name" value="Integrase_cat-core"/>
</dbReference>
<dbReference type="SUPFAM" id="SSF53098">
    <property type="entry name" value="Ribonuclease H-like"/>
    <property type="match status" value="1"/>
</dbReference>
<dbReference type="GO" id="GO:0015074">
    <property type="term" value="P:DNA integration"/>
    <property type="evidence" value="ECO:0007669"/>
    <property type="project" value="InterPro"/>
</dbReference>
<dbReference type="InterPro" id="IPR036397">
    <property type="entry name" value="RNaseH_sf"/>
</dbReference>
<accession>A0A151SR56</accession>
<dbReference type="InterPro" id="IPR050951">
    <property type="entry name" value="Retrovirus_Pol_polyprotein"/>
</dbReference>
<dbReference type="Proteomes" id="UP000075243">
    <property type="component" value="Chromosome 11"/>
</dbReference>